<dbReference type="AlphaFoldDB" id="A0A5C6B7U7"/>
<keyword evidence="2" id="KW-1185">Reference proteome</keyword>
<sequence length="78" mass="8690">MNKRLTKISKYLSFVLKHHPDAIGLKPDPWGWINIEELVANADANGKSITAQQVKDVVAQSEVQRFLLSDDGLSIRAC</sequence>
<protein>
    <submittedName>
        <fullName evidence="1">RNA 2'-phosphotransferase</fullName>
    </submittedName>
</protein>
<gene>
    <name evidence="1" type="ORF">Pla52n_09170</name>
</gene>
<dbReference type="Proteomes" id="UP000320176">
    <property type="component" value="Unassembled WGS sequence"/>
</dbReference>
<accession>A0A5C6B7U7</accession>
<evidence type="ECO:0000313" key="2">
    <source>
        <dbReference type="Proteomes" id="UP000320176"/>
    </source>
</evidence>
<keyword evidence="1" id="KW-0808">Transferase</keyword>
<proteinExistence type="predicted"/>
<dbReference type="Pfam" id="PF01885">
    <property type="entry name" value="PTS_2-RNA"/>
    <property type="match status" value="1"/>
</dbReference>
<dbReference type="RefSeq" id="WP_146518396.1">
    <property type="nucleotide sequence ID" value="NZ_CP151726.1"/>
</dbReference>
<dbReference type="InterPro" id="IPR042080">
    <property type="entry name" value="RNA_2'-PTrans_N"/>
</dbReference>
<organism evidence="1 2">
    <name type="scientific">Stieleria varia</name>
    <dbReference type="NCBI Taxonomy" id="2528005"/>
    <lineage>
        <taxon>Bacteria</taxon>
        <taxon>Pseudomonadati</taxon>
        <taxon>Planctomycetota</taxon>
        <taxon>Planctomycetia</taxon>
        <taxon>Pirellulales</taxon>
        <taxon>Pirellulaceae</taxon>
        <taxon>Stieleria</taxon>
    </lineage>
</organism>
<reference evidence="1 2" key="1">
    <citation type="submission" date="2019-02" db="EMBL/GenBank/DDBJ databases">
        <title>Deep-cultivation of Planctomycetes and their phenomic and genomic characterization uncovers novel biology.</title>
        <authorList>
            <person name="Wiegand S."/>
            <person name="Jogler M."/>
            <person name="Boedeker C."/>
            <person name="Pinto D."/>
            <person name="Vollmers J."/>
            <person name="Rivas-Marin E."/>
            <person name="Kohn T."/>
            <person name="Peeters S.H."/>
            <person name="Heuer A."/>
            <person name="Rast P."/>
            <person name="Oberbeckmann S."/>
            <person name="Bunk B."/>
            <person name="Jeske O."/>
            <person name="Meyerdierks A."/>
            <person name="Storesund J.E."/>
            <person name="Kallscheuer N."/>
            <person name="Luecker S."/>
            <person name="Lage O.M."/>
            <person name="Pohl T."/>
            <person name="Merkel B.J."/>
            <person name="Hornburger P."/>
            <person name="Mueller R.-W."/>
            <person name="Bruemmer F."/>
            <person name="Labrenz M."/>
            <person name="Spormann A.M."/>
            <person name="Op Den Camp H."/>
            <person name="Overmann J."/>
            <person name="Amann R."/>
            <person name="Jetten M.S.M."/>
            <person name="Mascher T."/>
            <person name="Medema M.H."/>
            <person name="Devos D.P."/>
            <person name="Kaster A.-K."/>
            <person name="Ovreas L."/>
            <person name="Rohde M."/>
            <person name="Galperin M.Y."/>
            <person name="Jogler C."/>
        </authorList>
    </citation>
    <scope>NUCLEOTIDE SEQUENCE [LARGE SCALE GENOMIC DNA]</scope>
    <source>
        <strain evidence="1 2">Pla52n</strain>
    </source>
</reference>
<evidence type="ECO:0000313" key="1">
    <source>
        <dbReference type="EMBL" id="TWU08335.1"/>
    </source>
</evidence>
<dbReference type="Gene3D" id="1.10.10.970">
    <property type="entry name" value="RNA 2'-phosphotransferase, Tpt1/KptA family, N-terminal domain"/>
    <property type="match status" value="1"/>
</dbReference>
<comment type="caution">
    <text evidence="1">The sequence shown here is derived from an EMBL/GenBank/DDBJ whole genome shotgun (WGS) entry which is preliminary data.</text>
</comment>
<dbReference type="SUPFAM" id="SSF56399">
    <property type="entry name" value="ADP-ribosylation"/>
    <property type="match status" value="1"/>
</dbReference>
<dbReference type="GO" id="GO:0016740">
    <property type="term" value="F:transferase activity"/>
    <property type="evidence" value="ECO:0007669"/>
    <property type="project" value="UniProtKB-KW"/>
</dbReference>
<dbReference type="InterPro" id="IPR002745">
    <property type="entry name" value="Ptrans_KptA/Tpt1"/>
</dbReference>
<name>A0A5C6B7U7_9BACT</name>
<dbReference type="EMBL" id="SJPN01000001">
    <property type="protein sequence ID" value="TWU08335.1"/>
    <property type="molecule type" value="Genomic_DNA"/>
</dbReference>
<dbReference type="OrthoDB" id="4537997at2"/>